<dbReference type="InterPro" id="IPR001482">
    <property type="entry name" value="T2SS/T4SS_dom"/>
</dbReference>
<dbReference type="EMBL" id="CADCXU010009909">
    <property type="protein sequence ID" value="CAB0000778.1"/>
    <property type="molecule type" value="Genomic_DNA"/>
</dbReference>
<dbReference type="Proteomes" id="UP000479000">
    <property type="component" value="Unassembled WGS sequence"/>
</dbReference>
<dbReference type="InterPro" id="IPR027417">
    <property type="entry name" value="P-loop_NTPase"/>
</dbReference>
<evidence type="ECO:0000259" key="3">
    <source>
        <dbReference type="Pfam" id="PF00437"/>
    </source>
</evidence>
<proteinExistence type="predicted"/>
<evidence type="ECO:0000256" key="2">
    <source>
        <dbReference type="ARBA" id="ARBA00022840"/>
    </source>
</evidence>
<dbReference type="PANTHER" id="PTHR30258:SF27">
    <property type="entry name" value="BACTERIOPHAGE ADSORPTION PROTEIN B-RELATED"/>
    <property type="match status" value="1"/>
</dbReference>
<name>A0A6H5GCE9_9HEMI</name>
<evidence type="ECO:0000313" key="4">
    <source>
        <dbReference type="EMBL" id="CAB0000778.1"/>
    </source>
</evidence>
<accession>A0A6H5GCE9</accession>
<sequence>MEEINRQARYKTALDKLKHPWISTPSVSEFLASCSHLKDRMPLSVSGWIPTTVECNSTELNVTLIRPENSATTTKDVVKRIRDIFGVEAKFFFNQTSLITFSIKNSVKPNGDDPVADSGEQLLKIISLFQRVNINAALNAVEIKDVDKNEFGEKMPLQDWQEYTFDVETAIPPQLIFVRDEFSGIRLNKIIYTVDTERSASTFSYSEPCDAKIREEYVQAYGLSTGRFASRPGSSGKVIVVIRLISRRKQSLTLGELGLSEAQQNAIKSALAKPAGVIFSSGPTGHGKSTLSQCMAEIYTSENPGMNMLSVEDPIESPIEGTFQTPLISTDRSDGAKMGRAW</sequence>
<feature type="non-terminal residue" evidence="4">
    <location>
        <position position="342"/>
    </location>
</feature>
<gene>
    <name evidence="4" type="ORF">NTEN_LOCUS6565</name>
</gene>
<organism evidence="4 5">
    <name type="scientific">Nesidiocoris tenuis</name>
    <dbReference type="NCBI Taxonomy" id="355587"/>
    <lineage>
        <taxon>Eukaryota</taxon>
        <taxon>Metazoa</taxon>
        <taxon>Ecdysozoa</taxon>
        <taxon>Arthropoda</taxon>
        <taxon>Hexapoda</taxon>
        <taxon>Insecta</taxon>
        <taxon>Pterygota</taxon>
        <taxon>Neoptera</taxon>
        <taxon>Paraneoptera</taxon>
        <taxon>Hemiptera</taxon>
        <taxon>Heteroptera</taxon>
        <taxon>Panheteroptera</taxon>
        <taxon>Cimicomorpha</taxon>
        <taxon>Miridae</taxon>
        <taxon>Dicyphina</taxon>
        <taxon>Nesidiocoris</taxon>
    </lineage>
</organism>
<evidence type="ECO:0000313" key="5">
    <source>
        <dbReference type="Proteomes" id="UP000479000"/>
    </source>
</evidence>
<dbReference type="SUPFAM" id="SSF52540">
    <property type="entry name" value="P-loop containing nucleoside triphosphate hydrolases"/>
    <property type="match status" value="1"/>
</dbReference>
<dbReference type="Pfam" id="PF06864">
    <property type="entry name" value="PAP_PilO"/>
    <property type="match status" value="1"/>
</dbReference>
<keyword evidence="2" id="KW-0067">ATP-binding</keyword>
<keyword evidence="5" id="KW-1185">Reference proteome</keyword>
<dbReference type="Gene3D" id="3.40.50.300">
    <property type="entry name" value="P-loop containing nucleotide triphosphate hydrolases"/>
    <property type="match status" value="1"/>
</dbReference>
<dbReference type="InterPro" id="IPR009663">
    <property type="entry name" value="PAP_PilO"/>
</dbReference>
<dbReference type="GO" id="GO:0005524">
    <property type="term" value="F:ATP binding"/>
    <property type="evidence" value="ECO:0007669"/>
    <property type="project" value="UniProtKB-KW"/>
</dbReference>
<dbReference type="Pfam" id="PF00437">
    <property type="entry name" value="T2SSE"/>
    <property type="match status" value="1"/>
</dbReference>
<dbReference type="GO" id="GO:0005886">
    <property type="term" value="C:plasma membrane"/>
    <property type="evidence" value="ECO:0007669"/>
    <property type="project" value="TreeGrafter"/>
</dbReference>
<reference evidence="4 5" key="1">
    <citation type="submission" date="2020-02" db="EMBL/GenBank/DDBJ databases">
        <authorList>
            <person name="Ferguson B K."/>
        </authorList>
    </citation>
    <scope>NUCLEOTIDE SEQUENCE [LARGE SCALE GENOMIC DNA]</scope>
</reference>
<dbReference type="PANTHER" id="PTHR30258">
    <property type="entry name" value="TYPE II SECRETION SYSTEM PROTEIN GSPE-RELATED"/>
    <property type="match status" value="1"/>
</dbReference>
<dbReference type="AlphaFoldDB" id="A0A6H5GCE9"/>
<feature type="domain" description="Bacterial type II secretion system protein E" evidence="3">
    <location>
        <begin position="227"/>
        <end position="327"/>
    </location>
</feature>
<evidence type="ECO:0000256" key="1">
    <source>
        <dbReference type="ARBA" id="ARBA00022741"/>
    </source>
</evidence>
<dbReference type="GO" id="GO:0016887">
    <property type="term" value="F:ATP hydrolysis activity"/>
    <property type="evidence" value="ECO:0007669"/>
    <property type="project" value="TreeGrafter"/>
</dbReference>
<keyword evidence="1" id="KW-0547">Nucleotide-binding</keyword>
<protein>
    <recommendedName>
        <fullName evidence="3">Bacterial type II secretion system protein E domain-containing protein</fullName>
    </recommendedName>
</protein>